<dbReference type="InterPro" id="IPR029058">
    <property type="entry name" value="AB_hydrolase_fold"/>
</dbReference>
<proteinExistence type="inferred from homology"/>
<dbReference type="Gene3D" id="3.40.50.1820">
    <property type="entry name" value="alpha/beta hydrolase"/>
    <property type="match status" value="1"/>
</dbReference>
<dbReference type="SUPFAM" id="SSF53474">
    <property type="entry name" value="alpha/beta-Hydrolases"/>
    <property type="match status" value="1"/>
</dbReference>
<dbReference type="EMBL" id="JBHULX010000039">
    <property type="protein sequence ID" value="MFD2592517.1"/>
    <property type="molecule type" value="Genomic_DNA"/>
</dbReference>
<accession>A0ABW5NAC0</accession>
<dbReference type="GO" id="GO:0016787">
    <property type="term" value="F:hydrolase activity"/>
    <property type="evidence" value="ECO:0007669"/>
    <property type="project" value="UniProtKB-KW"/>
</dbReference>
<dbReference type="Proteomes" id="UP001597459">
    <property type="component" value="Unassembled WGS sequence"/>
</dbReference>
<keyword evidence="5" id="KW-1185">Reference proteome</keyword>
<dbReference type="PANTHER" id="PTHR43798:SF14">
    <property type="entry name" value="SERINE HYDROLASE-LIKE PROTEIN DDB_G0286239"/>
    <property type="match status" value="1"/>
</dbReference>
<name>A0ABW5NAC0_9FLAO</name>
<dbReference type="RefSeq" id="WP_378254553.1">
    <property type="nucleotide sequence ID" value="NZ_JBHSJV010000001.1"/>
</dbReference>
<dbReference type="PANTHER" id="PTHR43798">
    <property type="entry name" value="MONOACYLGLYCEROL LIPASE"/>
    <property type="match status" value="1"/>
</dbReference>
<organism evidence="4 5">
    <name type="scientific">Aquimarina hainanensis</name>
    <dbReference type="NCBI Taxonomy" id="1578017"/>
    <lineage>
        <taxon>Bacteria</taxon>
        <taxon>Pseudomonadati</taxon>
        <taxon>Bacteroidota</taxon>
        <taxon>Flavobacteriia</taxon>
        <taxon>Flavobacteriales</taxon>
        <taxon>Flavobacteriaceae</taxon>
        <taxon>Aquimarina</taxon>
    </lineage>
</organism>
<evidence type="ECO:0000256" key="2">
    <source>
        <dbReference type="ARBA" id="ARBA00022801"/>
    </source>
</evidence>
<evidence type="ECO:0000313" key="4">
    <source>
        <dbReference type="EMBL" id="MFD2592517.1"/>
    </source>
</evidence>
<protein>
    <submittedName>
        <fullName evidence="4">Alpha/beta fold hydrolase</fullName>
    </submittedName>
</protein>
<reference evidence="5" key="1">
    <citation type="journal article" date="2019" name="Int. J. Syst. Evol. Microbiol.">
        <title>The Global Catalogue of Microorganisms (GCM) 10K type strain sequencing project: providing services to taxonomists for standard genome sequencing and annotation.</title>
        <authorList>
            <consortium name="The Broad Institute Genomics Platform"/>
            <consortium name="The Broad Institute Genome Sequencing Center for Infectious Disease"/>
            <person name="Wu L."/>
            <person name="Ma J."/>
        </authorList>
    </citation>
    <scope>NUCLEOTIDE SEQUENCE [LARGE SCALE GENOMIC DNA]</scope>
    <source>
        <strain evidence="5">KCTC 42423</strain>
    </source>
</reference>
<dbReference type="InterPro" id="IPR050266">
    <property type="entry name" value="AB_hydrolase_sf"/>
</dbReference>
<evidence type="ECO:0000313" key="5">
    <source>
        <dbReference type="Proteomes" id="UP001597459"/>
    </source>
</evidence>
<evidence type="ECO:0000259" key="3">
    <source>
        <dbReference type="Pfam" id="PF00561"/>
    </source>
</evidence>
<evidence type="ECO:0000256" key="1">
    <source>
        <dbReference type="ARBA" id="ARBA00008645"/>
    </source>
</evidence>
<dbReference type="Pfam" id="PF00561">
    <property type="entry name" value="Abhydrolase_1"/>
    <property type="match status" value="1"/>
</dbReference>
<keyword evidence="2 4" id="KW-0378">Hydrolase</keyword>
<sequence>MEVADCIEKKIRIGTFSIAAKIWGNENGIPVLALHGWLDNANTFDKIAPELASDLYIVAIDLAGHGLSDHRSDDSAYYLWDYAMDVLKVVDQLGWKKYNIIAHSMGTGVASIIAGAMPKTIDKLVFIDGLGAPFVIKEEDIVSGFRKSVQQLKMAKKTKLFGFSEETVPYFKTKEAAVKDRVDNVIGPISEAAASILVERSLKTIPGGFRWMYDPRIVLPEGYRMTESQAQLFIKKISSKTLILLGKQGLFGTGMYEGRLASFHSADIHWLPGGHHLHMETASEKITKLIHQFFKNSH</sequence>
<dbReference type="InterPro" id="IPR000073">
    <property type="entry name" value="AB_hydrolase_1"/>
</dbReference>
<gene>
    <name evidence="4" type="ORF">ACFSTE_16900</name>
</gene>
<comment type="caution">
    <text evidence="4">The sequence shown here is derived from an EMBL/GenBank/DDBJ whole genome shotgun (WGS) entry which is preliminary data.</text>
</comment>
<comment type="similarity">
    <text evidence="1">Belongs to the AB hydrolase superfamily.</text>
</comment>
<feature type="domain" description="AB hydrolase-1" evidence="3">
    <location>
        <begin position="30"/>
        <end position="142"/>
    </location>
</feature>